<dbReference type="AlphaFoldDB" id="A0A1E5R1H0"/>
<dbReference type="EMBL" id="LPNM01000011">
    <property type="protein sequence ID" value="OEJ80722.1"/>
    <property type="molecule type" value="Genomic_DNA"/>
</dbReference>
<comment type="caution">
    <text evidence="1">The sequence shown here is derived from an EMBL/GenBank/DDBJ whole genome shotgun (WGS) entry which is preliminary data.</text>
</comment>
<accession>A0A1E5R1H0</accession>
<evidence type="ECO:0000313" key="2">
    <source>
        <dbReference type="Proteomes" id="UP000095728"/>
    </source>
</evidence>
<name>A0A1E5R1H0_9ASCO</name>
<sequence>MGLKDTFLKVKRWFSGEPIPGETYKQAPDVKDLPHIVDSSGALVAVSSGKRELSPVLSQKLNIQKSPKVSQIDDQI</sequence>
<reference evidence="2" key="1">
    <citation type="journal article" date="2016" name="Genome Announc.">
        <title>Genome sequences of three species of Hanseniaspora isolated from spontaneous wine fermentations.</title>
        <authorList>
            <person name="Sternes P.R."/>
            <person name="Lee D."/>
            <person name="Kutyna D.R."/>
            <person name="Borneman A.R."/>
        </authorList>
    </citation>
    <scope>NUCLEOTIDE SEQUENCE [LARGE SCALE GENOMIC DNA]</scope>
    <source>
        <strain evidence="2">AWRI3579</strain>
    </source>
</reference>
<dbReference type="InParanoid" id="A0A1E5R1H0"/>
<keyword evidence="2" id="KW-1185">Reference proteome</keyword>
<dbReference type="OrthoDB" id="4057307at2759"/>
<organism evidence="1 2">
    <name type="scientific">Hanseniaspora osmophila</name>
    <dbReference type="NCBI Taxonomy" id="56408"/>
    <lineage>
        <taxon>Eukaryota</taxon>
        <taxon>Fungi</taxon>
        <taxon>Dikarya</taxon>
        <taxon>Ascomycota</taxon>
        <taxon>Saccharomycotina</taxon>
        <taxon>Saccharomycetes</taxon>
        <taxon>Saccharomycodales</taxon>
        <taxon>Saccharomycodaceae</taxon>
        <taxon>Hanseniaspora</taxon>
    </lineage>
</organism>
<gene>
    <name evidence="1" type="ORF">AWRI3579_g4320</name>
</gene>
<proteinExistence type="predicted"/>
<evidence type="ECO:0000313" key="1">
    <source>
        <dbReference type="EMBL" id="OEJ80722.1"/>
    </source>
</evidence>
<dbReference type="Proteomes" id="UP000095728">
    <property type="component" value="Unassembled WGS sequence"/>
</dbReference>
<protein>
    <submittedName>
        <fullName evidence="1">Uncharacterized protein</fullName>
    </submittedName>
</protein>